<evidence type="ECO:0000313" key="7">
    <source>
        <dbReference type="Proteomes" id="UP000324022"/>
    </source>
</evidence>
<dbReference type="GO" id="GO:0005634">
    <property type="term" value="C:nucleus"/>
    <property type="evidence" value="ECO:0007669"/>
    <property type="project" value="UniProtKB-UniRule"/>
</dbReference>
<evidence type="ECO:0000256" key="1">
    <source>
        <dbReference type="ARBA" id="ARBA00023125"/>
    </source>
</evidence>
<evidence type="ECO:0000256" key="2">
    <source>
        <dbReference type="ARBA" id="ARBA00023242"/>
    </source>
</evidence>
<feature type="region of interest" description="Disordered" evidence="4">
    <location>
        <begin position="106"/>
        <end position="125"/>
    </location>
</feature>
<feature type="region of interest" description="Disordered" evidence="4">
    <location>
        <begin position="24"/>
        <end position="55"/>
    </location>
</feature>
<organism evidence="6 7">
    <name type="scientific">Ustilago trichophora</name>
    <dbReference type="NCBI Taxonomy" id="86804"/>
    <lineage>
        <taxon>Eukaryota</taxon>
        <taxon>Fungi</taxon>
        <taxon>Dikarya</taxon>
        <taxon>Basidiomycota</taxon>
        <taxon>Ustilaginomycotina</taxon>
        <taxon>Ustilaginomycetes</taxon>
        <taxon>Ustilaginales</taxon>
        <taxon>Ustilaginaceae</taxon>
        <taxon>Ustilago</taxon>
    </lineage>
</organism>
<feature type="region of interest" description="Disordered" evidence="4">
    <location>
        <begin position="291"/>
        <end position="358"/>
    </location>
</feature>
<evidence type="ECO:0000259" key="5">
    <source>
        <dbReference type="PROSITE" id="PS50118"/>
    </source>
</evidence>
<feature type="region of interest" description="Disordered" evidence="4">
    <location>
        <begin position="560"/>
        <end position="596"/>
    </location>
</feature>
<evidence type="ECO:0000256" key="4">
    <source>
        <dbReference type="SAM" id="MobiDB-lite"/>
    </source>
</evidence>
<dbReference type="SMART" id="SM00398">
    <property type="entry name" value="HMG"/>
    <property type="match status" value="1"/>
</dbReference>
<gene>
    <name evidence="6" type="ORF">UTRI_03037</name>
</gene>
<sequence length="826" mass="89967">MSNHTDTTNAAVGSERRGHVAVDLFQGWSTDAQPSSSSKVAQGSLQQDPVAFKRSPSQDGAISAIEVAAPLFQSISFPKKETILAASLYTGLKDEDAQELDKIKRIPPSKRPGVSHAKKTPPNHIKRPRNAYIIFRSHTVAQKLIPKEVEHDHRNISRIIAHMWKSLAPEERAHYEQIAKEEKEKHKQLFPNYRYQPTTRRTGVNKRNVKKLENGEEECQEIADIILKAQGKHGVILRSGPSKAIKRAREATRQTNSTTAPPRKRAKVNKSNQSSRIELPPAEQMLETVFLHPSPSNSPTSGASTGPGAVQIPSPEPFRLASRTPSIDQGQPEALAEPRPVTPNLLGRRASSVPLSRPCSPPPPFVLANAQPLQETHVSNVGFDREDGGETSHTQTGFSDQLVMPAPAWKGRKAQPPPIPNTWQLCSYDDQSLPSPRSFDGLGQSSKNAMGRPRTAFPSTPSSGTFRGFFHPWAYEQGNESMLVSPMTACFQDVRRRSSLVRSGLVAARRPGSFGMDAHGQATGRTAETAEGSHSLLSAADPRLSDIELFDQAARAAAMSLESEAQTSDTANSNDFAFDPALEGEGCEPAPSSSLPVQMSLAGLNSVQSPTASPRPSFSGSTLAAAARDWASIKRRRSKMEQQQHQYHHQHQRSVIEPVNDMNTLPIDLSATCGQGRIEAEPLTLYRASLEESVERAVMSALGKDTGCGADRGERNSKIVQQILTSLSAELALQQQQQQQQQPSSTYGSELEAPRHTASKASSPIIEHSRRASQRSHCGSASPLKPSHQYFTGTAMTKPLPSPLQLVMSNHELSSDLSHASSQHCN</sequence>
<keyword evidence="2 3" id="KW-0539">Nucleus</keyword>
<feature type="DNA-binding region" description="HMG box" evidence="3">
    <location>
        <begin position="125"/>
        <end position="194"/>
    </location>
</feature>
<dbReference type="Pfam" id="PF00505">
    <property type="entry name" value="HMG_box"/>
    <property type="match status" value="1"/>
</dbReference>
<protein>
    <submittedName>
        <fullName evidence="6">Related to pheromone response factor Prf1</fullName>
    </submittedName>
</protein>
<feature type="region of interest" description="Disordered" evidence="4">
    <location>
        <begin position="510"/>
        <end position="533"/>
    </location>
</feature>
<feature type="compositionally biased region" description="Polar residues" evidence="4">
    <location>
        <begin position="27"/>
        <end position="47"/>
    </location>
</feature>
<keyword evidence="7" id="KW-1185">Reference proteome</keyword>
<dbReference type="AlphaFoldDB" id="A0A5C3E502"/>
<dbReference type="PROSITE" id="PS50118">
    <property type="entry name" value="HMG_BOX_2"/>
    <property type="match status" value="1"/>
</dbReference>
<dbReference type="InterPro" id="IPR051356">
    <property type="entry name" value="SOX/SOX-like_TF"/>
</dbReference>
<dbReference type="GO" id="GO:0000978">
    <property type="term" value="F:RNA polymerase II cis-regulatory region sequence-specific DNA binding"/>
    <property type="evidence" value="ECO:0007669"/>
    <property type="project" value="TreeGrafter"/>
</dbReference>
<dbReference type="InterPro" id="IPR036910">
    <property type="entry name" value="HMG_box_dom_sf"/>
</dbReference>
<dbReference type="PANTHER" id="PTHR45789">
    <property type="entry name" value="FI18025P1"/>
    <property type="match status" value="1"/>
</dbReference>
<evidence type="ECO:0000256" key="3">
    <source>
        <dbReference type="PROSITE-ProRule" id="PRU00267"/>
    </source>
</evidence>
<keyword evidence="1 3" id="KW-0238">DNA-binding</keyword>
<dbReference type="InterPro" id="IPR009071">
    <property type="entry name" value="HMG_box_dom"/>
</dbReference>
<reference evidence="6 7" key="1">
    <citation type="submission" date="2018-03" db="EMBL/GenBank/DDBJ databases">
        <authorList>
            <person name="Guldener U."/>
        </authorList>
    </citation>
    <scope>NUCLEOTIDE SEQUENCE [LARGE SCALE GENOMIC DNA]</scope>
    <source>
        <strain evidence="6 7">NBRC100155</strain>
    </source>
</reference>
<feature type="region of interest" description="Disordered" evidence="4">
    <location>
        <begin position="238"/>
        <end position="279"/>
    </location>
</feature>
<feature type="compositionally biased region" description="Polar residues" evidence="4">
    <location>
        <begin position="294"/>
        <end position="304"/>
    </location>
</feature>
<feature type="compositionally biased region" description="Basic residues" evidence="4">
    <location>
        <begin position="116"/>
        <end position="125"/>
    </location>
</feature>
<accession>A0A5C3E502</accession>
<dbReference type="Gene3D" id="1.10.30.10">
    <property type="entry name" value="High mobility group box domain"/>
    <property type="match status" value="1"/>
</dbReference>
<name>A0A5C3E502_9BASI</name>
<feature type="region of interest" description="Disordered" evidence="4">
    <location>
        <begin position="734"/>
        <end position="796"/>
    </location>
</feature>
<evidence type="ECO:0000313" key="6">
    <source>
        <dbReference type="EMBL" id="SPO25672.1"/>
    </source>
</evidence>
<dbReference type="GO" id="GO:0000981">
    <property type="term" value="F:DNA-binding transcription factor activity, RNA polymerase II-specific"/>
    <property type="evidence" value="ECO:0007669"/>
    <property type="project" value="TreeGrafter"/>
</dbReference>
<feature type="compositionally biased region" description="Polar residues" evidence="4">
    <location>
        <begin position="563"/>
        <end position="575"/>
    </location>
</feature>
<dbReference type="OrthoDB" id="6247875at2759"/>
<feature type="domain" description="HMG box" evidence="5">
    <location>
        <begin position="125"/>
        <end position="194"/>
    </location>
</feature>
<dbReference type="PANTHER" id="PTHR45789:SF2">
    <property type="entry name" value="FI18025P1"/>
    <property type="match status" value="1"/>
</dbReference>
<proteinExistence type="predicted"/>
<dbReference type="CDD" id="cd01389">
    <property type="entry name" value="HMG-box_ROX1-like"/>
    <property type="match status" value="1"/>
</dbReference>
<dbReference type="EMBL" id="OOIN01000012">
    <property type="protein sequence ID" value="SPO25672.1"/>
    <property type="molecule type" value="Genomic_DNA"/>
</dbReference>
<dbReference type="Proteomes" id="UP000324022">
    <property type="component" value="Unassembled WGS sequence"/>
</dbReference>
<dbReference type="SUPFAM" id="SSF47095">
    <property type="entry name" value="HMG-box"/>
    <property type="match status" value="1"/>
</dbReference>